<sequence length="225" mass="25968">MDEASQALINQCSAILSALRDARINCKKIGKKIYHMSEMLINYIHTSLSRIGIRKWAPYLDAQPDSLYNEACQISAIQGEHHKDKEKKVIQRAQGRLCDAHYKFAINNGFPKQYINIIKHIPSHRDNEYNASKNLYIFKKLPFRSDAANKFFRQLDDVICTSNKNDGVRDQSFRNLRIKNAPTTLFPKAPKGVPIDFYNPDWFNEKRSSQKIMNQTMRTIGNMAG</sequence>
<reference evidence="1 2" key="1">
    <citation type="submission" date="2015-08" db="EMBL/GenBank/DDBJ databases">
        <title>Next Generation Sequencing and Analysis of the Genome of Puccinia sorghi L Schw, the Causal Agent of Maize Common Rust.</title>
        <authorList>
            <person name="Rochi L."/>
            <person name="Burguener G."/>
            <person name="Darino M."/>
            <person name="Turjanski A."/>
            <person name="Kreff E."/>
            <person name="Dieguez M.J."/>
            <person name="Sacco F."/>
        </authorList>
    </citation>
    <scope>NUCLEOTIDE SEQUENCE [LARGE SCALE GENOMIC DNA]</scope>
    <source>
        <strain evidence="1 2">RO10H11247</strain>
    </source>
</reference>
<dbReference type="OrthoDB" id="3056461at2759"/>
<keyword evidence="2" id="KW-1185">Reference proteome</keyword>
<gene>
    <name evidence="1" type="ORF">VP01_733g5</name>
</gene>
<proteinExistence type="predicted"/>
<dbReference type="VEuPathDB" id="FungiDB:VP01_733g5"/>
<accession>A0A0L6UF13</accession>
<comment type="caution">
    <text evidence="1">The sequence shown here is derived from an EMBL/GenBank/DDBJ whole genome shotgun (WGS) entry which is preliminary data.</text>
</comment>
<name>A0A0L6UF13_9BASI</name>
<organism evidence="1 2">
    <name type="scientific">Puccinia sorghi</name>
    <dbReference type="NCBI Taxonomy" id="27349"/>
    <lineage>
        <taxon>Eukaryota</taxon>
        <taxon>Fungi</taxon>
        <taxon>Dikarya</taxon>
        <taxon>Basidiomycota</taxon>
        <taxon>Pucciniomycotina</taxon>
        <taxon>Pucciniomycetes</taxon>
        <taxon>Pucciniales</taxon>
        <taxon>Pucciniaceae</taxon>
        <taxon>Puccinia</taxon>
    </lineage>
</organism>
<dbReference type="AlphaFoldDB" id="A0A0L6UF13"/>
<protein>
    <submittedName>
        <fullName evidence="1">Uncharacterized protein</fullName>
    </submittedName>
</protein>
<dbReference type="Proteomes" id="UP000037035">
    <property type="component" value="Unassembled WGS sequence"/>
</dbReference>
<dbReference type="EMBL" id="LAVV01012761">
    <property type="protein sequence ID" value="KNZ46350.1"/>
    <property type="molecule type" value="Genomic_DNA"/>
</dbReference>
<evidence type="ECO:0000313" key="2">
    <source>
        <dbReference type="Proteomes" id="UP000037035"/>
    </source>
</evidence>
<evidence type="ECO:0000313" key="1">
    <source>
        <dbReference type="EMBL" id="KNZ46350.1"/>
    </source>
</evidence>